<evidence type="ECO:0000256" key="1">
    <source>
        <dbReference type="SAM" id="MobiDB-lite"/>
    </source>
</evidence>
<evidence type="ECO:0000313" key="2">
    <source>
        <dbReference type="EMBL" id="OHU96806.1"/>
    </source>
</evidence>
<proteinExistence type="predicted"/>
<reference evidence="2 3" key="1">
    <citation type="submission" date="2016-10" db="EMBL/GenBank/DDBJ databases">
        <title>Pseudoalteromonas amylolytica sp. nov., isolated from the surface seawater.</title>
        <authorList>
            <person name="Wu Y.-H."/>
            <person name="Cheng H."/>
            <person name="Jin X.-B."/>
            <person name="Wang C.-S."/>
            <person name="Xu X.-W."/>
        </authorList>
    </citation>
    <scope>NUCLEOTIDE SEQUENCE [LARGE SCALE GENOMIC DNA]</scope>
    <source>
        <strain evidence="2 3">JCM 12483</strain>
    </source>
</reference>
<accession>A0A1S1NBP4</accession>
<feature type="region of interest" description="Disordered" evidence="1">
    <location>
        <begin position="659"/>
        <end position="760"/>
    </location>
</feature>
<dbReference type="SUPFAM" id="SSF52047">
    <property type="entry name" value="RNI-like"/>
    <property type="match status" value="1"/>
</dbReference>
<feature type="region of interest" description="Disordered" evidence="1">
    <location>
        <begin position="1"/>
        <end position="25"/>
    </location>
</feature>
<dbReference type="STRING" id="327939.BIW53_05645"/>
<dbReference type="EMBL" id="MNAN01000026">
    <property type="protein sequence ID" value="OHU96806.1"/>
    <property type="molecule type" value="Genomic_DNA"/>
</dbReference>
<feature type="compositionally biased region" description="Basic and acidic residues" evidence="1">
    <location>
        <begin position="707"/>
        <end position="716"/>
    </location>
</feature>
<dbReference type="PANTHER" id="PTHR21525">
    <property type="entry name" value="MOTILE SPERM PROTEIN"/>
    <property type="match status" value="1"/>
</dbReference>
<dbReference type="Proteomes" id="UP000180253">
    <property type="component" value="Unassembled WGS sequence"/>
</dbReference>
<comment type="caution">
    <text evidence="2">The sequence shown here is derived from an EMBL/GenBank/DDBJ whole genome shotgun (WGS) entry which is preliminary data.</text>
</comment>
<feature type="region of interest" description="Disordered" evidence="1">
    <location>
        <begin position="287"/>
        <end position="309"/>
    </location>
</feature>
<protein>
    <recommendedName>
        <fullName evidence="4">Phage tail tape measure protein</fullName>
    </recommendedName>
</protein>
<feature type="compositionally biased region" description="Polar residues" evidence="1">
    <location>
        <begin position="744"/>
        <end position="757"/>
    </location>
</feature>
<feature type="compositionally biased region" description="Polar residues" evidence="1">
    <location>
        <begin position="7"/>
        <end position="24"/>
    </location>
</feature>
<keyword evidence="3" id="KW-1185">Reference proteome</keyword>
<gene>
    <name evidence="2" type="ORF">BIW53_05645</name>
</gene>
<dbReference type="RefSeq" id="WP_070990888.1">
    <property type="nucleotide sequence ID" value="NZ_CBCSHD010000001.1"/>
</dbReference>
<name>A0A1S1NBP4_9GAMM</name>
<dbReference type="OrthoDB" id="6276656at2"/>
<dbReference type="AlphaFoldDB" id="A0A1S1NBP4"/>
<evidence type="ECO:0000313" key="3">
    <source>
        <dbReference type="Proteomes" id="UP000180253"/>
    </source>
</evidence>
<feature type="compositionally biased region" description="Basic and acidic residues" evidence="1">
    <location>
        <begin position="920"/>
        <end position="932"/>
    </location>
</feature>
<dbReference type="PANTHER" id="PTHR21525:SF9">
    <property type="entry name" value="CHANNEL_COLICIN DOMAIN-CONTAINING PROTEIN"/>
    <property type="match status" value="1"/>
</dbReference>
<feature type="compositionally biased region" description="Polar residues" evidence="1">
    <location>
        <begin position="694"/>
        <end position="703"/>
    </location>
</feature>
<feature type="compositionally biased region" description="Basic residues" evidence="1">
    <location>
        <begin position="673"/>
        <end position="691"/>
    </location>
</feature>
<organism evidence="2 3">
    <name type="scientific">Pseudoalteromonas byunsanensis</name>
    <dbReference type="NCBI Taxonomy" id="327939"/>
    <lineage>
        <taxon>Bacteria</taxon>
        <taxon>Pseudomonadati</taxon>
        <taxon>Pseudomonadota</taxon>
        <taxon>Gammaproteobacteria</taxon>
        <taxon>Alteromonadales</taxon>
        <taxon>Pseudoalteromonadaceae</taxon>
        <taxon>Pseudoalteromonas</taxon>
    </lineage>
</organism>
<feature type="region of interest" description="Disordered" evidence="1">
    <location>
        <begin position="106"/>
        <end position="130"/>
    </location>
</feature>
<feature type="region of interest" description="Disordered" evidence="1">
    <location>
        <begin position="920"/>
        <end position="945"/>
    </location>
</feature>
<evidence type="ECO:0008006" key="4">
    <source>
        <dbReference type="Google" id="ProtNLM"/>
    </source>
</evidence>
<sequence length="1039" mass="108414">MTFVDPSDQNRATQQGASTLQGTAENKVKNKLPKIQPYEDISASAELLGQVMQQLQSQALAFDSKPLESLLSLLATFNVNDLLANHVTDLRAHLLELNASLQMSSGSLPANLKNPSQETSNASNTGRDNASNVEAGLFSVQESVVHQLDTQSIMSENLSSVRASTLGLLKAMNVESLDDSLTSLDWSIGAVTHSIEHLTNELSGGVEEGVSNAIRELLDTVAGLKVKGASTQQIKNVTKNTAANKTAQKQQKVVSRGIPSDKHIAVPSVNKLIAKTPANPILEKVKTSKTSTKLHDKPLGKNKRVSKEQGTVLAQNPAAKKQAPIKLPAVNQLNVQSTVEGDLASILDLAPQLLKAADLKGPAKALKTAMPALKQLDLQGIASGDLSSVLDAGPDLLKAANLKGPAKALKTAMPALKQLDLQGIAARDLSSVLDAGPDLLKAANLKGPAKALKTAMPALRQLDLQGIASGDLSSVLDAGPDLLKAANLKGPAKALKTAMPALKQLDLQGIVSGDLSSVLDAGPDLLKAANLKGPAKALKTAMPALKQLDLQGIASGDMSSLLDVGPDLLKVANFQGPADALKKSLPALKQLDMKGIMGGDLQSLVKAGPDLLNSFGLNDAASAFEKHSSAIGKLDFKGILNGDLSSIGDAATDFFENLGTEDAPEEQKDKPSKRNKKRNRRRNKAKRKGAKSRQFQPRSNTQPWVKDTQDDTDKSSSNKHKGKLAQSPKPALKVLDGGRKDNSKQAATPNKSQSANQAKLGKGVAANDPIFGGNKQAKPKVGGFVKRLMKNPLAKTLGRFTGPLRTIMSAADIGGTLADDSLSKREKSKQIGSAAGGAGGALAGAAAGAAIGSIIPGVGTLIGGAIGGAIGSFGGESLGGFLGDWFGSSLEDSDVKETAAEQSLNIANVDASLGGAANDPRFELGGSHKELAGDSSRNAKAGQAHVNRKSALAQQLTDQQNDVLIANPNELNALGQKTTSDKSPAQHVNSSVTVNANITVNATPDMSALEIAEQIKLVLEEKQQQAQRDIRLRYIDEVA</sequence>